<dbReference type="OrthoDB" id="9798192at2"/>
<keyword evidence="2" id="KW-0378">Hydrolase</keyword>
<keyword evidence="3" id="KW-0326">Glycosidase</keyword>
<dbReference type="InterPro" id="IPR002053">
    <property type="entry name" value="Glyco_hydro_25"/>
</dbReference>
<evidence type="ECO:0008006" key="6">
    <source>
        <dbReference type="Google" id="ProtNLM"/>
    </source>
</evidence>
<dbReference type="InterPro" id="IPR018077">
    <property type="entry name" value="Glyco_hydro_fam25_subgr"/>
</dbReference>
<dbReference type="InterPro" id="IPR017853">
    <property type="entry name" value="GH"/>
</dbReference>
<dbReference type="Pfam" id="PF01183">
    <property type="entry name" value="Glyco_hydro_25"/>
    <property type="match status" value="1"/>
</dbReference>
<comment type="similarity">
    <text evidence="1">Belongs to the glycosyl hydrolase 25 family.</text>
</comment>
<dbReference type="Gene3D" id="3.20.20.80">
    <property type="entry name" value="Glycosidases"/>
    <property type="match status" value="1"/>
</dbReference>
<name>A0A434A0I7_9FLAO</name>
<dbReference type="PANTHER" id="PTHR34135">
    <property type="entry name" value="LYSOZYME"/>
    <property type="match status" value="1"/>
</dbReference>
<evidence type="ECO:0000256" key="1">
    <source>
        <dbReference type="ARBA" id="ARBA00010646"/>
    </source>
</evidence>
<organism evidence="4 5">
    <name type="scientific">Flavobacterium cupreum</name>
    <dbReference type="NCBI Taxonomy" id="2133766"/>
    <lineage>
        <taxon>Bacteria</taxon>
        <taxon>Pseudomonadati</taxon>
        <taxon>Bacteroidota</taxon>
        <taxon>Flavobacteriia</taxon>
        <taxon>Flavobacteriales</taxon>
        <taxon>Flavobacteriaceae</taxon>
        <taxon>Flavobacterium</taxon>
    </lineage>
</organism>
<comment type="caution">
    <text evidence="4">The sequence shown here is derived from an EMBL/GenBank/DDBJ whole genome shotgun (WGS) entry which is preliminary data.</text>
</comment>
<evidence type="ECO:0000256" key="3">
    <source>
        <dbReference type="ARBA" id="ARBA00023295"/>
    </source>
</evidence>
<dbReference type="GO" id="GO:0016052">
    <property type="term" value="P:carbohydrate catabolic process"/>
    <property type="evidence" value="ECO:0007669"/>
    <property type="project" value="TreeGrafter"/>
</dbReference>
<dbReference type="SMART" id="SM00641">
    <property type="entry name" value="Glyco_25"/>
    <property type="match status" value="1"/>
</dbReference>
<dbReference type="AlphaFoldDB" id="A0A434A0I7"/>
<evidence type="ECO:0000313" key="5">
    <source>
        <dbReference type="Proteomes" id="UP000288102"/>
    </source>
</evidence>
<dbReference type="EMBL" id="QWDM01000025">
    <property type="protein sequence ID" value="RUT67884.1"/>
    <property type="molecule type" value="Genomic_DNA"/>
</dbReference>
<sequence>MSTAPAIADNFTVFGIDISKYQGDEINFLNKQSDGLTFIICKATEGITYTDSSFKTNWPAIQAKGFVRGAYHFYHCDDDPAKQVANYLGVIGEVEKTGFPPIVDFEETSIDPGIDKTAIQPNLLQFLTLLEQKTGRKPLIYTDNNTANAYLTDPAFAAYKLWIADYNATLTLPNVWKSQPWTLWQKSANYTLNNQLNDFDVFNGDAAAFATFIQNS</sequence>
<gene>
    <name evidence="4" type="ORF">D0817_24110</name>
</gene>
<dbReference type="GO" id="GO:0003796">
    <property type="term" value="F:lysozyme activity"/>
    <property type="evidence" value="ECO:0007669"/>
    <property type="project" value="InterPro"/>
</dbReference>
<evidence type="ECO:0000256" key="2">
    <source>
        <dbReference type="ARBA" id="ARBA00022801"/>
    </source>
</evidence>
<evidence type="ECO:0000313" key="4">
    <source>
        <dbReference type="EMBL" id="RUT67884.1"/>
    </source>
</evidence>
<dbReference type="PANTHER" id="PTHR34135:SF2">
    <property type="entry name" value="LYSOZYME"/>
    <property type="match status" value="1"/>
</dbReference>
<protein>
    <recommendedName>
        <fullName evidence="6">Lysozyme</fullName>
    </recommendedName>
</protein>
<keyword evidence="5" id="KW-1185">Reference proteome</keyword>
<dbReference type="Proteomes" id="UP000288102">
    <property type="component" value="Unassembled WGS sequence"/>
</dbReference>
<proteinExistence type="inferred from homology"/>
<dbReference type="PROSITE" id="PS51904">
    <property type="entry name" value="GLYCOSYL_HYDROL_F25_2"/>
    <property type="match status" value="1"/>
</dbReference>
<accession>A0A434A0I7</accession>
<reference evidence="5" key="1">
    <citation type="journal article" date="2019" name="Syst. Appl. Microbiol.">
        <title>Flavobacterium circumlabens sp. nov. and Flavobacterium cupreum sp. nov., two psychrotrophic species isolated from Antarctic environmental samples.</title>
        <authorList>
            <person name="Kralova S."/>
            <person name="Busse H.-J."/>
            <person name="Svec P."/>
            <person name="Maslanova I."/>
            <person name="Stankova E."/>
            <person name="Bartak M."/>
            <person name="Sedlacek I."/>
        </authorList>
    </citation>
    <scope>NUCLEOTIDE SEQUENCE [LARGE SCALE GENOMIC DNA]</scope>
    <source>
        <strain evidence="5">CCM 8825</strain>
    </source>
</reference>
<dbReference type="GO" id="GO:0016998">
    <property type="term" value="P:cell wall macromolecule catabolic process"/>
    <property type="evidence" value="ECO:0007669"/>
    <property type="project" value="InterPro"/>
</dbReference>
<dbReference type="GO" id="GO:0009253">
    <property type="term" value="P:peptidoglycan catabolic process"/>
    <property type="evidence" value="ECO:0007669"/>
    <property type="project" value="InterPro"/>
</dbReference>
<dbReference type="RefSeq" id="WP_127340835.1">
    <property type="nucleotide sequence ID" value="NZ_QWDM01000025.1"/>
</dbReference>
<dbReference type="SUPFAM" id="SSF51445">
    <property type="entry name" value="(Trans)glycosidases"/>
    <property type="match status" value="1"/>
</dbReference>